<dbReference type="RefSeq" id="WP_312897332.1">
    <property type="nucleotide sequence ID" value="NZ_JACHJV010000001.1"/>
</dbReference>
<comment type="caution">
    <text evidence="9">The sequence shown here is derived from an EMBL/GenBank/DDBJ whole genome shotgun (WGS) entry which is preliminary data.</text>
</comment>
<feature type="domain" description="ResB-like" evidence="8">
    <location>
        <begin position="62"/>
        <end position="543"/>
    </location>
</feature>
<evidence type="ECO:0000256" key="3">
    <source>
        <dbReference type="ARBA" id="ARBA00022748"/>
    </source>
</evidence>
<name>A0A7W7R4I0_KITKI</name>
<evidence type="ECO:0000256" key="1">
    <source>
        <dbReference type="ARBA" id="ARBA00004141"/>
    </source>
</evidence>
<evidence type="ECO:0000256" key="7">
    <source>
        <dbReference type="SAM" id="Phobius"/>
    </source>
</evidence>
<feature type="region of interest" description="Disordered" evidence="6">
    <location>
        <begin position="1"/>
        <end position="26"/>
    </location>
</feature>
<dbReference type="InterPro" id="IPR023494">
    <property type="entry name" value="Cyt_c_bgen_Ccs1/CcsB/ResB"/>
</dbReference>
<evidence type="ECO:0000259" key="8">
    <source>
        <dbReference type="Pfam" id="PF05140"/>
    </source>
</evidence>
<keyword evidence="2 7" id="KW-0812">Transmembrane</keyword>
<dbReference type="GO" id="GO:0016020">
    <property type="term" value="C:membrane"/>
    <property type="evidence" value="ECO:0007669"/>
    <property type="project" value="UniProtKB-SubCell"/>
</dbReference>
<gene>
    <name evidence="9" type="ORF">FHR34_004093</name>
</gene>
<evidence type="ECO:0000256" key="4">
    <source>
        <dbReference type="ARBA" id="ARBA00022989"/>
    </source>
</evidence>
<dbReference type="PANTHER" id="PTHR31566:SF0">
    <property type="entry name" value="CYTOCHROME C BIOGENESIS PROTEIN CCS1, CHLOROPLASTIC"/>
    <property type="match status" value="1"/>
</dbReference>
<evidence type="ECO:0000313" key="10">
    <source>
        <dbReference type="Proteomes" id="UP000540506"/>
    </source>
</evidence>
<feature type="region of interest" description="Disordered" evidence="6">
    <location>
        <begin position="550"/>
        <end position="601"/>
    </location>
</feature>
<reference evidence="9 10" key="1">
    <citation type="submission" date="2020-08" db="EMBL/GenBank/DDBJ databases">
        <title>Sequencing the genomes of 1000 actinobacteria strains.</title>
        <authorList>
            <person name="Klenk H.-P."/>
        </authorList>
    </citation>
    <scope>NUCLEOTIDE SEQUENCE [LARGE SCALE GENOMIC DNA]</scope>
    <source>
        <strain evidence="9 10">DSM 41654</strain>
    </source>
</reference>
<feature type="transmembrane region" description="Helical" evidence="7">
    <location>
        <begin position="118"/>
        <end position="140"/>
    </location>
</feature>
<proteinExistence type="predicted"/>
<feature type="compositionally biased region" description="Low complexity" evidence="6">
    <location>
        <begin position="10"/>
        <end position="25"/>
    </location>
</feature>
<dbReference type="AlphaFoldDB" id="A0A7W7R4I0"/>
<dbReference type="Pfam" id="PF05140">
    <property type="entry name" value="ResB"/>
    <property type="match status" value="1"/>
</dbReference>
<evidence type="ECO:0000256" key="2">
    <source>
        <dbReference type="ARBA" id="ARBA00022692"/>
    </source>
</evidence>
<dbReference type="EMBL" id="JACHJV010000001">
    <property type="protein sequence ID" value="MBB4925100.1"/>
    <property type="molecule type" value="Genomic_DNA"/>
</dbReference>
<feature type="transmembrane region" description="Helical" evidence="7">
    <location>
        <begin position="210"/>
        <end position="228"/>
    </location>
</feature>
<accession>A0A7W7R4I0</accession>
<evidence type="ECO:0000256" key="6">
    <source>
        <dbReference type="SAM" id="MobiDB-lite"/>
    </source>
</evidence>
<keyword evidence="5 7" id="KW-0472">Membrane</keyword>
<keyword evidence="4 7" id="KW-1133">Transmembrane helix</keyword>
<feature type="compositionally biased region" description="Acidic residues" evidence="6">
    <location>
        <begin position="550"/>
        <end position="582"/>
    </location>
</feature>
<dbReference type="Proteomes" id="UP000540506">
    <property type="component" value="Unassembled WGS sequence"/>
</dbReference>
<sequence>MSDTDLKSVTDPGPADDTQAAQAPADEVKAERLSTAPLEADAPSGIGVLGWLRWMWRQLTSMRVALILLFMLSLAAIPGSLIPQTSENPFKVQTFQAAHKTMTPIYLKLQMFNVYSSFWFSAIYILLFISLAGCIIPRTWQFVGVLRAKPPTAPANLTRMPVYAAWHTDADPESAVRAAEQLLRRRRFRAHLSGGAVAAEKGYLREVGNLLFHLSLFALLAGFAWASLASGTGSKLVVEGSGYTNTMTQMDNFTGSAFYGPEDLDPFGFDLDNFTATYQTTGDQIGEARDFTAHIRYWQGADPTKLKTGQIQVNQPLEIDGSKVFLIAHGYAPVITVRDGSGKVVYHDAVPFLPQDTNLTSTGVVKVGDYGQKDGKKVQLGFQGFFLPTAPANFDANTGPRSLYPGPAAPTLVLTAYEGDLGTDSGQPQNVYQLDLTHMAQLQQDGQPAKVKMVPGQGWTLPDGYGSISFDGYEQWANFNISHRPGNSVALTGAVLAVLGLIGSLMVQRRRIWVRAATTPDGRTLVELAGLARSESAKIAEELAELAVDLQDDAPALDDEGEAAEATEAAADPEDPSPDDVPAEAPGTPADATPAAPESKE</sequence>
<feature type="transmembrane region" description="Helical" evidence="7">
    <location>
        <begin position="64"/>
        <end position="82"/>
    </location>
</feature>
<comment type="subcellular location">
    <subcellularLocation>
        <location evidence="1">Membrane</location>
        <topology evidence="1">Multi-pass membrane protein</topology>
    </subcellularLocation>
</comment>
<dbReference type="GO" id="GO:0017004">
    <property type="term" value="P:cytochrome complex assembly"/>
    <property type="evidence" value="ECO:0007669"/>
    <property type="project" value="UniProtKB-KW"/>
</dbReference>
<feature type="transmembrane region" description="Helical" evidence="7">
    <location>
        <begin position="488"/>
        <end position="507"/>
    </location>
</feature>
<evidence type="ECO:0000256" key="5">
    <source>
        <dbReference type="ARBA" id="ARBA00023136"/>
    </source>
</evidence>
<dbReference type="PANTHER" id="PTHR31566">
    <property type="entry name" value="CYTOCHROME C BIOGENESIS PROTEIN CCS1, CHLOROPLASTIC"/>
    <property type="match status" value="1"/>
</dbReference>
<evidence type="ECO:0000313" key="9">
    <source>
        <dbReference type="EMBL" id="MBB4925100.1"/>
    </source>
</evidence>
<organism evidence="9 10">
    <name type="scientific">Kitasatospora kifunensis</name>
    <name type="common">Streptomyces kifunensis</name>
    <dbReference type="NCBI Taxonomy" id="58351"/>
    <lineage>
        <taxon>Bacteria</taxon>
        <taxon>Bacillati</taxon>
        <taxon>Actinomycetota</taxon>
        <taxon>Actinomycetes</taxon>
        <taxon>Kitasatosporales</taxon>
        <taxon>Streptomycetaceae</taxon>
        <taxon>Kitasatospora</taxon>
    </lineage>
</organism>
<protein>
    <submittedName>
        <fullName evidence="9">Cytochrome c biogenesis protein</fullName>
    </submittedName>
</protein>
<dbReference type="InterPro" id="IPR007816">
    <property type="entry name" value="ResB-like_domain"/>
</dbReference>
<feature type="compositionally biased region" description="Low complexity" evidence="6">
    <location>
        <begin position="583"/>
        <end position="601"/>
    </location>
</feature>
<keyword evidence="10" id="KW-1185">Reference proteome</keyword>
<keyword evidence="3" id="KW-0201">Cytochrome c-type biogenesis</keyword>